<keyword evidence="3" id="KW-1185">Reference proteome</keyword>
<feature type="region of interest" description="Disordered" evidence="1">
    <location>
        <begin position="92"/>
        <end position="121"/>
    </location>
</feature>
<sequence>MPQVAMKPLTDGCNRFGLVGSGMGPIQPNRAMEISYNLNRIQGVVPPACLCIGGKMPYFMRIAHEMLPISVSSGSPHPPLFSSPMDSRISTATARSVRHPTVEQAEAGPSSSSPPTSRGYVSTCRRLFPSEEDESRSSRGRDQDGFGYSDFSPYLFRDYEARLAKRIPDLSYTRSYAPPEAAYPEQLGFNSYSALPPDDNARMPWSPGTFFRARAARVEGAEESRESRPSPLPHLSPSRMS</sequence>
<evidence type="ECO:0000313" key="2">
    <source>
        <dbReference type="EMBL" id="MED6110989.1"/>
    </source>
</evidence>
<evidence type="ECO:0000313" key="3">
    <source>
        <dbReference type="Proteomes" id="UP001341840"/>
    </source>
</evidence>
<protein>
    <submittedName>
        <fullName evidence="2">Uncharacterized protein</fullName>
    </submittedName>
</protein>
<comment type="caution">
    <text evidence="2">The sequence shown here is derived from an EMBL/GenBank/DDBJ whole genome shotgun (WGS) entry which is preliminary data.</text>
</comment>
<evidence type="ECO:0000256" key="1">
    <source>
        <dbReference type="SAM" id="MobiDB-lite"/>
    </source>
</evidence>
<name>A0ABU6QIH0_9FABA</name>
<feature type="compositionally biased region" description="Basic and acidic residues" evidence="1">
    <location>
        <begin position="216"/>
        <end position="228"/>
    </location>
</feature>
<gene>
    <name evidence="2" type="ORF">PIB30_048122</name>
</gene>
<accession>A0ABU6QIH0</accession>
<feature type="region of interest" description="Disordered" evidence="1">
    <location>
        <begin position="216"/>
        <end position="241"/>
    </location>
</feature>
<reference evidence="2 3" key="1">
    <citation type="journal article" date="2023" name="Plants (Basel)">
        <title>Bridging the Gap: Combining Genomics and Transcriptomics Approaches to Understand Stylosanthes scabra, an Orphan Legume from the Brazilian Caatinga.</title>
        <authorList>
            <person name="Ferreira-Neto J.R.C."/>
            <person name="da Silva M.D."/>
            <person name="Binneck E."/>
            <person name="de Melo N.F."/>
            <person name="da Silva R.H."/>
            <person name="de Melo A.L.T.M."/>
            <person name="Pandolfi V."/>
            <person name="Bustamante F.O."/>
            <person name="Brasileiro-Vidal A.C."/>
            <person name="Benko-Iseppon A.M."/>
        </authorList>
    </citation>
    <scope>NUCLEOTIDE SEQUENCE [LARGE SCALE GENOMIC DNA]</scope>
    <source>
        <tissue evidence="2">Leaves</tissue>
    </source>
</reference>
<proteinExistence type="predicted"/>
<dbReference type="Proteomes" id="UP001341840">
    <property type="component" value="Unassembled WGS sequence"/>
</dbReference>
<dbReference type="EMBL" id="JASCZI010000313">
    <property type="protein sequence ID" value="MED6110989.1"/>
    <property type="molecule type" value="Genomic_DNA"/>
</dbReference>
<organism evidence="2 3">
    <name type="scientific">Stylosanthes scabra</name>
    <dbReference type="NCBI Taxonomy" id="79078"/>
    <lineage>
        <taxon>Eukaryota</taxon>
        <taxon>Viridiplantae</taxon>
        <taxon>Streptophyta</taxon>
        <taxon>Embryophyta</taxon>
        <taxon>Tracheophyta</taxon>
        <taxon>Spermatophyta</taxon>
        <taxon>Magnoliopsida</taxon>
        <taxon>eudicotyledons</taxon>
        <taxon>Gunneridae</taxon>
        <taxon>Pentapetalae</taxon>
        <taxon>rosids</taxon>
        <taxon>fabids</taxon>
        <taxon>Fabales</taxon>
        <taxon>Fabaceae</taxon>
        <taxon>Papilionoideae</taxon>
        <taxon>50 kb inversion clade</taxon>
        <taxon>dalbergioids sensu lato</taxon>
        <taxon>Dalbergieae</taxon>
        <taxon>Pterocarpus clade</taxon>
        <taxon>Stylosanthes</taxon>
    </lineage>
</organism>